<dbReference type="AlphaFoldDB" id="A0A5B8C5J7"/>
<dbReference type="SUPFAM" id="SSF52540">
    <property type="entry name" value="P-loop containing nucleoside triphosphate hydrolases"/>
    <property type="match status" value="1"/>
</dbReference>
<name>A0A5B8C5J7_9MICO</name>
<dbReference type="OrthoDB" id="572586at2"/>
<protein>
    <recommendedName>
        <fullName evidence="3">Uridine kinase</fullName>
    </recommendedName>
</protein>
<reference evidence="1 2" key="1">
    <citation type="submission" date="2019-05" db="EMBL/GenBank/DDBJ databases">
        <title>Georgenia *** sp. nov., and Georgenia *** sp. nov., isolated from the intestinal contents of plateau pika (Ochotona curzoniae) in the Qinghai-Tibet plateau of China.</title>
        <authorList>
            <person name="Tian Z."/>
        </authorList>
    </citation>
    <scope>NUCLEOTIDE SEQUENCE [LARGE SCALE GENOMIC DNA]</scope>
    <source>
        <strain evidence="1 2">Z443</strain>
    </source>
</reference>
<gene>
    <name evidence="1" type="ORF">FE374_00280</name>
</gene>
<evidence type="ECO:0000313" key="1">
    <source>
        <dbReference type="EMBL" id="QDC23276.1"/>
    </source>
</evidence>
<sequence>MAPQGVTSRTEVLERLARGLAARASSGRVLRLAIDGPDAVGKSTFARDLDDVLHRFLPEGAEVRRFSADNHMISIQVRRSAQATDPRWLYDNFLDLKRIREIARGVPEASPSGSVVIIEGMTLQRPELADLWDVTVYMSASAELTIERAGARYASLIDVTEEPDEVGDMERRYRERYVPAYRVYIDDVAPHERADVFVDMTDFDAPRVERWNGF</sequence>
<dbReference type="RefSeq" id="WP_139926718.1">
    <property type="nucleotide sequence ID" value="NZ_CP040915.1"/>
</dbReference>
<evidence type="ECO:0008006" key="3">
    <source>
        <dbReference type="Google" id="ProtNLM"/>
    </source>
</evidence>
<evidence type="ECO:0000313" key="2">
    <source>
        <dbReference type="Proteomes" id="UP000314616"/>
    </source>
</evidence>
<dbReference type="KEGG" id="gyu:FE374_00280"/>
<proteinExistence type="predicted"/>
<dbReference type="InterPro" id="IPR027417">
    <property type="entry name" value="P-loop_NTPase"/>
</dbReference>
<organism evidence="1 2">
    <name type="scientific">Georgenia yuyongxinii</name>
    <dbReference type="NCBI Taxonomy" id="2589797"/>
    <lineage>
        <taxon>Bacteria</taxon>
        <taxon>Bacillati</taxon>
        <taxon>Actinomycetota</taxon>
        <taxon>Actinomycetes</taxon>
        <taxon>Micrococcales</taxon>
        <taxon>Bogoriellaceae</taxon>
        <taxon>Georgenia</taxon>
    </lineage>
</organism>
<accession>A0A5B8C5J7</accession>
<dbReference type="Proteomes" id="UP000314616">
    <property type="component" value="Chromosome"/>
</dbReference>
<dbReference type="Gene3D" id="3.40.50.300">
    <property type="entry name" value="P-loop containing nucleotide triphosphate hydrolases"/>
    <property type="match status" value="2"/>
</dbReference>
<dbReference type="EMBL" id="CP040915">
    <property type="protein sequence ID" value="QDC23276.1"/>
    <property type="molecule type" value="Genomic_DNA"/>
</dbReference>